<dbReference type="HOGENOM" id="CLU_963681_0_0_1"/>
<dbReference type="EMBL" id="KN837225">
    <property type="protein sequence ID" value="KIJ32552.1"/>
    <property type="molecule type" value="Genomic_DNA"/>
</dbReference>
<dbReference type="AlphaFoldDB" id="A0A0C9UTI7"/>
<dbReference type="Proteomes" id="UP000054279">
    <property type="component" value="Unassembled WGS sequence"/>
</dbReference>
<evidence type="ECO:0000313" key="3">
    <source>
        <dbReference type="Proteomes" id="UP000054279"/>
    </source>
</evidence>
<feature type="chain" id="PRO_5002221254" evidence="1">
    <location>
        <begin position="20"/>
        <end position="289"/>
    </location>
</feature>
<sequence>MTCILLLLGSNLYIGPKASDPVLVTLPKGGRNPGQLLMMKMRQTDFSAPPTAHGQADSERQWLQLNLLLLYGVFQDEWQRHRGSSPKINGSTVPGTADRLNTNTRIWIKCGILQWTKDDAKVVSKTSTVKDPSYNISVQDRATLAVQQLGAGHSWLRRYLRTFMTVGDLILIGQNHSRYADFLMDSRPTPAMAVGFKRAAEVQLHRSYISTTSTAATIRGFAAKWRREAEEGEEEEEDFVVGMSPGGLTGRFVWAGAIKVRHGDGLVIVVILVNEGKALTNVYTRPLAK</sequence>
<evidence type="ECO:0000256" key="1">
    <source>
        <dbReference type="SAM" id="SignalP"/>
    </source>
</evidence>
<organism evidence="2 3">
    <name type="scientific">Sphaerobolus stellatus (strain SS14)</name>
    <dbReference type="NCBI Taxonomy" id="990650"/>
    <lineage>
        <taxon>Eukaryota</taxon>
        <taxon>Fungi</taxon>
        <taxon>Dikarya</taxon>
        <taxon>Basidiomycota</taxon>
        <taxon>Agaricomycotina</taxon>
        <taxon>Agaricomycetes</taxon>
        <taxon>Phallomycetidae</taxon>
        <taxon>Geastrales</taxon>
        <taxon>Sphaerobolaceae</taxon>
        <taxon>Sphaerobolus</taxon>
    </lineage>
</organism>
<reference evidence="2 3" key="1">
    <citation type="submission" date="2014-06" db="EMBL/GenBank/DDBJ databases">
        <title>Evolutionary Origins and Diversification of the Mycorrhizal Mutualists.</title>
        <authorList>
            <consortium name="DOE Joint Genome Institute"/>
            <consortium name="Mycorrhizal Genomics Consortium"/>
            <person name="Kohler A."/>
            <person name="Kuo A."/>
            <person name="Nagy L.G."/>
            <person name="Floudas D."/>
            <person name="Copeland A."/>
            <person name="Barry K.W."/>
            <person name="Cichocki N."/>
            <person name="Veneault-Fourrey C."/>
            <person name="LaButti K."/>
            <person name="Lindquist E.A."/>
            <person name="Lipzen A."/>
            <person name="Lundell T."/>
            <person name="Morin E."/>
            <person name="Murat C."/>
            <person name="Riley R."/>
            <person name="Ohm R."/>
            <person name="Sun H."/>
            <person name="Tunlid A."/>
            <person name="Henrissat B."/>
            <person name="Grigoriev I.V."/>
            <person name="Hibbett D.S."/>
            <person name="Martin F."/>
        </authorList>
    </citation>
    <scope>NUCLEOTIDE SEQUENCE [LARGE SCALE GENOMIC DNA]</scope>
    <source>
        <strain evidence="2 3">SS14</strain>
    </source>
</reference>
<accession>A0A0C9UTI7</accession>
<keyword evidence="3" id="KW-1185">Reference proteome</keyword>
<name>A0A0C9UTI7_SPHS4</name>
<keyword evidence="1" id="KW-0732">Signal</keyword>
<feature type="signal peptide" evidence="1">
    <location>
        <begin position="1"/>
        <end position="19"/>
    </location>
</feature>
<protein>
    <submittedName>
        <fullName evidence="2">Uncharacterized protein</fullName>
    </submittedName>
</protein>
<proteinExistence type="predicted"/>
<gene>
    <name evidence="2" type="ORF">M422DRAFT_265567</name>
</gene>
<evidence type="ECO:0000313" key="2">
    <source>
        <dbReference type="EMBL" id="KIJ32552.1"/>
    </source>
</evidence>